<evidence type="ECO:0000259" key="4">
    <source>
        <dbReference type="Pfam" id="PF24698"/>
    </source>
</evidence>
<evidence type="ECO:0000313" key="6">
    <source>
        <dbReference type="Proteomes" id="UP001500301"/>
    </source>
</evidence>
<evidence type="ECO:0000313" key="5">
    <source>
        <dbReference type="EMBL" id="GAA3539044.1"/>
    </source>
</evidence>
<name>A0ABP6VUH7_9ACTN</name>
<gene>
    <name evidence="5" type="ORF">GCM10022263_28230</name>
</gene>
<feature type="domain" description="DUF7662" evidence="4">
    <location>
        <begin position="19"/>
        <end position="85"/>
    </location>
</feature>
<organism evidence="5 6">
    <name type="scientific">Nocardioides daeguensis</name>
    <dbReference type="NCBI Taxonomy" id="908359"/>
    <lineage>
        <taxon>Bacteria</taxon>
        <taxon>Bacillati</taxon>
        <taxon>Actinomycetota</taxon>
        <taxon>Actinomycetes</taxon>
        <taxon>Propionibacteriales</taxon>
        <taxon>Nocardioidaceae</taxon>
        <taxon>Nocardioides</taxon>
    </lineage>
</organism>
<dbReference type="Pfam" id="PF20815">
    <property type="entry name" value="GIY_YIG_2"/>
    <property type="match status" value="1"/>
</dbReference>
<comment type="caution">
    <text evidence="5">The sequence shown here is derived from an EMBL/GenBank/DDBJ whole genome shotgun (WGS) entry which is preliminary data.</text>
</comment>
<evidence type="ECO:0000259" key="3">
    <source>
        <dbReference type="Pfam" id="PF21818"/>
    </source>
</evidence>
<feature type="domain" description="DUF6884" evidence="3">
    <location>
        <begin position="109"/>
        <end position="241"/>
    </location>
</feature>
<feature type="domain" description="GIY-YIG catalytic" evidence="2">
    <location>
        <begin position="288"/>
        <end position="429"/>
    </location>
</feature>
<dbReference type="InterPro" id="IPR049251">
    <property type="entry name" value="DUF6884"/>
</dbReference>
<feature type="compositionally biased region" description="Low complexity" evidence="1">
    <location>
        <begin position="93"/>
        <end position="106"/>
    </location>
</feature>
<dbReference type="EMBL" id="BAABBB010000015">
    <property type="protein sequence ID" value="GAA3539044.1"/>
    <property type="molecule type" value="Genomic_DNA"/>
</dbReference>
<keyword evidence="6" id="KW-1185">Reference proteome</keyword>
<accession>A0ABP6VUH7</accession>
<evidence type="ECO:0000259" key="2">
    <source>
        <dbReference type="Pfam" id="PF20815"/>
    </source>
</evidence>
<dbReference type="Pfam" id="PF24698">
    <property type="entry name" value="DUF7662"/>
    <property type="match status" value="1"/>
</dbReference>
<protein>
    <submittedName>
        <fullName evidence="5">Uncharacterized protein</fullName>
    </submittedName>
</protein>
<proteinExistence type="predicted"/>
<sequence>MSLNADSPTVGQTRRVADWTPLRTILAQVEHSATFTWAELEALVHGLPHSAYAHSAFWKGARTGWRGFSTTDVRVGESVTFVRTGAPPRKPAPRSSPSAQADRSSPGDVVLIGCAKRKLPTAAPAKDLYVSALFRKGRAYAERLGVPWFILSAEHGLVAPDEELEPYDLRLSDTPREYRRKWGADVVESLLAALGSLDGITVEVHAGAAYADPIRDGLRAARAQVVEPLRGLPIGSRLAWYGDHSIEPTPPSADANIGELIGGLLAADRSISPTEFLESGAASYRSPGLYSWWVDVSGAADLSAGLRAEVEPGLIYAGLAGATRSGGGKSKNTLWGRIKTMHLGGRHEFSTFRLSLGSVIAASRGEREIDEPALTTWMHEHLRLIAVPVADADSLGRVETEVLRHLDPPLNLDKVERNPLRVQLSALRRTYGRKRRSGSATPAG</sequence>
<dbReference type="Pfam" id="PF21818">
    <property type="entry name" value="DUF6884"/>
    <property type="match status" value="1"/>
</dbReference>
<evidence type="ECO:0000256" key="1">
    <source>
        <dbReference type="SAM" id="MobiDB-lite"/>
    </source>
</evidence>
<dbReference type="InterPro" id="IPR056079">
    <property type="entry name" value="DUF7662"/>
</dbReference>
<reference evidence="6" key="1">
    <citation type="journal article" date="2019" name="Int. J. Syst. Evol. Microbiol.">
        <title>The Global Catalogue of Microorganisms (GCM) 10K type strain sequencing project: providing services to taxonomists for standard genome sequencing and annotation.</title>
        <authorList>
            <consortium name="The Broad Institute Genomics Platform"/>
            <consortium name="The Broad Institute Genome Sequencing Center for Infectious Disease"/>
            <person name="Wu L."/>
            <person name="Ma J."/>
        </authorList>
    </citation>
    <scope>NUCLEOTIDE SEQUENCE [LARGE SCALE GENOMIC DNA]</scope>
    <source>
        <strain evidence="6">JCM 17460</strain>
    </source>
</reference>
<dbReference type="Proteomes" id="UP001500301">
    <property type="component" value="Unassembled WGS sequence"/>
</dbReference>
<dbReference type="InterPro" id="IPR049311">
    <property type="entry name" value="GIY_YIG_cat"/>
</dbReference>
<feature type="region of interest" description="Disordered" evidence="1">
    <location>
        <begin position="83"/>
        <end position="106"/>
    </location>
</feature>